<evidence type="ECO:0000256" key="5">
    <source>
        <dbReference type="ARBA" id="ARBA00022801"/>
    </source>
</evidence>
<comment type="similarity">
    <text evidence="1">Belongs to the nuclease type I family.</text>
</comment>
<keyword evidence="7" id="KW-0325">Glycoprotein</keyword>
<keyword evidence="5" id="KW-0378">Hydrolase</keyword>
<dbReference type="GO" id="GO:0003676">
    <property type="term" value="F:nucleic acid binding"/>
    <property type="evidence" value="ECO:0007669"/>
    <property type="project" value="InterPro"/>
</dbReference>
<organism evidence="9 10">
    <name type="scientific">Euplotes crassus</name>
    <dbReference type="NCBI Taxonomy" id="5936"/>
    <lineage>
        <taxon>Eukaryota</taxon>
        <taxon>Sar</taxon>
        <taxon>Alveolata</taxon>
        <taxon>Ciliophora</taxon>
        <taxon>Intramacronucleata</taxon>
        <taxon>Spirotrichea</taxon>
        <taxon>Hypotrichia</taxon>
        <taxon>Euplotida</taxon>
        <taxon>Euplotidae</taxon>
        <taxon>Moneuplotes</taxon>
    </lineage>
</organism>
<dbReference type="Proteomes" id="UP001295684">
    <property type="component" value="Unassembled WGS sequence"/>
</dbReference>
<keyword evidence="6" id="KW-1015">Disulfide bond</keyword>
<dbReference type="PANTHER" id="PTHR33146:SF10">
    <property type="entry name" value="STRAND-SPECIFIC NUCLEASE, PUTATIVE-RELATED"/>
    <property type="match status" value="1"/>
</dbReference>
<evidence type="ECO:0008006" key="11">
    <source>
        <dbReference type="Google" id="ProtNLM"/>
    </source>
</evidence>
<dbReference type="GO" id="GO:0016788">
    <property type="term" value="F:hydrolase activity, acting on ester bonds"/>
    <property type="evidence" value="ECO:0007669"/>
    <property type="project" value="InterPro"/>
</dbReference>
<name>A0AAD2D2K7_EUPCR</name>
<evidence type="ECO:0000256" key="2">
    <source>
        <dbReference type="ARBA" id="ARBA00022722"/>
    </source>
</evidence>
<evidence type="ECO:0000256" key="8">
    <source>
        <dbReference type="SAM" id="SignalP"/>
    </source>
</evidence>
<sequence length="310" mass="35438">MNKKIVPWLAVLAMALFTSQVQAFWSTGHMIVSRIAYEQLRNNNMTLFKLIDRDIKVLQEYSLEGTNHTFVESANWPDHLKEIAFKAMNGWHIAETPIIDPDFEGEVYQAKENVTWAINQMISTLTSKSIPKFNNSLAISFSFRYLLHLVGDIHQPMHAATYYSSSFPTGDIVGTLFPIDFSPEIQNLHFLWDACLDQYISINSTITEEDWDLLGDYSSKIMRDFPLDSLQQRISVTDPTVWAAESYNITSSFIYSEIVPGGTIPDEYIKQGSQIINEQLAVAGYRLAELLEKIGIQRYRGEVINQMLNF</sequence>
<evidence type="ECO:0000256" key="1">
    <source>
        <dbReference type="ARBA" id="ARBA00009547"/>
    </source>
</evidence>
<dbReference type="GO" id="GO:0046872">
    <property type="term" value="F:metal ion binding"/>
    <property type="evidence" value="ECO:0007669"/>
    <property type="project" value="UniProtKB-KW"/>
</dbReference>
<dbReference type="AlphaFoldDB" id="A0AAD2D2K7"/>
<dbReference type="CDD" id="cd11010">
    <property type="entry name" value="S1-P1_nuclease"/>
    <property type="match status" value="1"/>
</dbReference>
<proteinExistence type="inferred from homology"/>
<dbReference type="Pfam" id="PF02265">
    <property type="entry name" value="S1-P1_nuclease"/>
    <property type="match status" value="1"/>
</dbReference>
<feature type="chain" id="PRO_5041935382" description="S1/P1 Nuclease" evidence="8">
    <location>
        <begin position="24"/>
        <end position="310"/>
    </location>
</feature>
<dbReference type="InterPro" id="IPR008947">
    <property type="entry name" value="PLipase_C/P1_nuclease_dom_sf"/>
</dbReference>
<evidence type="ECO:0000256" key="7">
    <source>
        <dbReference type="ARBA" id="ARBA00023180"/>
    </source>
</evidence>
<evidence type="ECO:0000256" key="4">
    <source>
        <dbReference type="ARBA" id="ARBA00022759"/>
    </source>
</evidence>
<feature type="signal peptide" evidence="8">
    <location>
        <begin position="1"/>
        <end position="23"/>
    </location>
</feature>
<dbReference type="GO" id="GO:0006308">
    <property type="term" value="P:DNA catabolic process"/>
    <property type="evidence" value="ECO:0007669"/>
    <property type="project" value="InterPro"/>
</dbReference>
<accession>A0AAD2D2K7</accession>
<keyword evidence="8" id="KW-0732">Signal</keyword>
<evidence type="ECO:0000256" key="6">
    <source>
        <dbReference type="ARBA" id="ARBA00023157"/>
    </source>
</evidence>
<protein>
    <recommendedName>
        <fullName evidence="11">S1/P1 Nuclease</fullName>
    </recommendedName>
</protein>
<keyword evidence="4" id="KW-0255">Endonuclease</keyword>
<gene>
    <name evidence="9" type="ORF">ECRASSUSDP1_LOCUS18671</name>
</gene>
<dbReference type="Gene3D" id="1.10.575.10">
    <property type="entry name" value="P1 Nuclease"/>
    <property type="match status" value="1"/>
</dbReference>
<evidence type="ECO:0000313" key="10">
    <source>
        <dbReference type="Proteomes" id="UP001295684"/>
    </source>
</evidence>
<evidence type="ECO:0000313" key="9">
    <source>
        <dbReference type="EMBL" id="CAI2377288.1"/>
    </source>
</evidence>
<dbReference type="PANTHER" id="PTHR33146">
    <property type="entry name" value="ENDONUCLEASE 4"/>
    <property type="match status" value="1"/>
</dbReference>
<keyword evidence="2" id="KW-0540">Nuclease</keyword>
<reference evidence="9" key="1">
    <citation type="submission" date="2023-07" db="EMBL/GenBank/DDBJ databases">
        <authorList>
            <consortium name="AG Swart"/>
            <person name="Singh M."/>
            <person name="Singh A."/>
            <person name="Seah K."/>
            <person name="Emmerich C."/>
        </authorList>
    </citation>
    <scope>NUCLEOTIDE SEQUENCE</scope>
    <source>
        <strain evidence="9">DP1</strain>
    </source>
</reference>
<evidence type="ECO:0000256" key="3">
    <source>
        <dbReference type="ARBA" id="ARBA00022723"/>
    </source>
</evidence>
<comment type="caution">
    <text evidence="9">The sequence shown here is derived from an EMBL/GenBank/DDBJ whole genome shotgun (WGS) entry which is preliminary data.</text>
</comment>
<dbReference type="EMBL" id="CAMPGE010018918">
    <property type="protein sequence ID" value="CAI2377288.1"/>
    <property type="molecule type" value="Genomic_DNA"/>
</dbReference>
<keyword evidence="3" id="KW-0479">Metal-binding</keyword>
<dbReference type="InterPro" id="IPR003154">
    <property type="entry name" value="S1/P1nuclease"/>
</dbReference>
<dbReference type="GO" id="GO:0004519">
    <property type="term" value="F:endonuclease activity"/>
    <property type="evidence" value="ECO:0007669"/>
    <property type="project" value="UniProtKB-KW"/>
</dbReference>
<keyword evidence="10" id="KW-1185">Reference proteome</keyword>
<dbReference type="SUPFAM" id="SSF48537">
    <property type="entry name" value="Phospholipase C/P1 nuclease"/>
    <property type="match status" value="1"/>
</dbReference>